<evidence type="ECO:0000256" key="9">
    <source>
        <dbReference type="ARBA" id="ARBA00039791"/>
    </source>
</evidence>
<dbReference type="CDD" id="cd14856">
    <property type="entry name" value="TRAPPC4_synbindin"/>
    <property type="match status" value="1"/>
</dbReference>
<reference evidence="13 14" key="1">
    <citation type="submission" date="2015-12" db="EMBL/GenBank/DDBJ databases">
        <title>The genome of Folsomia candida.</title>
        <authorList>
            <person name="Faddeeva A."/>
            <person name="Derks M.F."/>
            <person name="Anvar Y."/>
            <person name="Smit S."/>
            <person name="Van Straalen N."/>
            <person name="Roelofs D."/>
        </authorList>
    </citation>
    <scope>NUCLEOTIDE SEQUENCE [LARGE SCALE GENOMIC DNA]</scope>
    <source>
        <strain evidence="13 14">VU population</strain>
        <tissue evidence="13">Whole body</tissue>
    </source>
</reference>
<dbReference type="InterPro" id="IPR032755">
    <property type="entry name" value="TSNAXIP1_N"/>
</dbReference>
<sequence>MNSRCSERVDFSDQFPCEIWEVVQKWIARPKEEELLYFVGVVGRDVAITGLERQELETRGVKLSKFLINEIFRRLGKSHVSSGDIILMKREGDRLGLMEKEIDFVFDNVKSENEKVDMKIMRQELEEAIKCGEFRPVTNPPSIISWIRCISSSLLIQMAAKKSNVKTVAASTPQSAVHSLEELMATELGLDPSILNKDHGGGKHFNIEKLLRNGKGTTPGERKRELAYEEDIIAAAYMRNLTHKYGNKGKSAKQYFMEAYDDDTRAGLGRVDEEKIHHYDARGREILHPNVNKAVEPPAAIGPMTNGRPLRNDPPCSPIVFKSADELLGDDDEQQMQKNKSADKEPSEVNFWASLDNLEKEAGGLSESELSWCPSTADPPHIEELLSRKKFAEDKPEDSSWFSSWGESKYTLKEADLDKYLLPVQEVVKSASVKLAWVQVVQHLEHFNVKDPIAYEMYGNAYEETRDFIKLPEDDVEEFEGGNWEPIPIKDDDIFEMEPPEKLFGRYCVYQNALLHMIEHFETLRPLLSEIKQSYTEVLDKCEKEWKDLDKLRLEQLRLKEVYAEYVRKRDRDGDRALMEVKLQSHALQEHLQWQQHTLHTILGVLSKMRHSLKMQSKAVEKTTTMYKNKVDLLAKEIVSQQGQALYETSLPGKYTELMAKFKSIKDPKELRRILQAARRQLRKAHKQYAQLFTYICFYTYESVYIISKSGGMIFNYDHNFPKVETEKSFTFPVDIKVELRNKKMVVVFGQRDGICIGQTLLSVNGTPVIVDKMETGQDVLEYLNEPANFPLSLRFGRTRMTTNEKMFLGSMFYPLYAISSQISPEPHSSGIQILEAETFKLYCLQTLTGIKFIVISDPKFQGMDVVLRKIYEIYADYVLKNPFYSLEMPIRCELFNENLKLLLEMVEKTGITNV</sequence>
<evidence type="ECO:0000256" key="6">
    <source>
        <dbReference type="ARBA" id="ARBA00023034"/>
    </source>
</evidence>
<evidence type="ECO:0000313" key="13">
    <source>
        <dbReference type="EMBL" id="OXA58574.1"/>
    </source>
</evidence>
<dbReference type="EMBL" id="LNIX01000003">
    <property type="protein sequence ID" value="OXA58574.1"/>
    <property type="molecule type" value="Genomic_DNA"/>
</dbReference>
<dbReference type="STRING" id="158441.A0A226ENI5"/>
<accession>A0A226ENI5</accession>
<comment type="subunit">
    <text evidence="11">Component of the multisubunit TRAPP (transport protein particle) complex, which includes at least TRAPPC2, TRAPPC2L, TRAPPC3, TRAPPC3L, TRAPPC4, TRAPPC5, TRAPPC8, TRAPPC9, TRAPPC10, TRAPPC11 and TRAPPC12. Interacts with SDC2.</text>
</comment>
<evidence type="ECO:0000256" key="4">
    <source>
        <dbReference type="ARBA" id="ARBA00022824"/>
    </source>
</evidence>
<keyword evidence="7" id="KW-0175">Coiled coil</keyword>
<dbReference type="OrthoDB" id="246406at2759"/>
<evidence type="ECO:0000256" key="5">
    <source>
        <dbReference type="ARBA" id="ARBA00022892"/>
    </source>
</evidence>
<comment type="caution">
    <text evidence="13">The sequence shown here is derived from an EMBL/GenBank/DDBJ whole genome shotgun (WGS) entry which is preliminary data.</text>
</comment>
<dbReference type="GO" id="GO:0005794">
    <property type="term" value="C:Golgi apparatus"/>
    <property type="evidence" value="ECO:0007669"/>
    <property type="project" value="UniProtKB-SubCell"/>
</dbReference>
<organism evidence="13 14">
    <name type="scientific">Folsomia candida</name>
    <name type="common">Springtail</name>
    <dbReference type="NCBI Taxonomy" id="158441"/>
    <lineage>
        <taxon>Eukaryota</taxon>
        <taxon>Metazoa</taxon>
        <taxon>Ecdysozoa</taxon>
        <taxon>Arthropoda</taxon>
        <taxon>Hexapoda</taxon>
        <taxon>Collembola</taxon>
        <taxon>Entomobryomorpha</taxon>
        <taxon>Isotomoidea</taxon>
        <taxon>Isotomidae</taxon>
        <taxon>Proisotominae</taxon>
        <taxon>Folsomia</taxon>
    </lineage>
</organism>
<dbReference type="PANTHER" id="PTHR23249:SF15">
    <property type="entry name" value="TRAFFICKING PROTEIN PARTICLE COMPLEX SUBUNIT 4"/>
    <property type="match status" value="1"/>
</dbReference>
<dbReference type="Proteomes" id="UP000198287">
    <property type="component" value="Unassembled WGS sequence"/>
</dbReference>
<keyword evidence="14" id="KW-1185">Reference proteome</keyword>
<dbReference type="InterPro" id="IPR011012">
    <property type="entry name" value="Longin-like_dom_sf"/>
</dbReference>
<evidence type="ECO:0000259" key="12">
    <source>
        <dbReference type="Pfam" id="PF15739"/>
    </source>
</evidence>
<dbReference type="Pfam" id="PF04099">
    <property type="entry name" value="Sybindin"/>
    <property type="match status" value="1"/>
</dbReference>
<gene>
    <name evidence="13" type="ORF">Fcan01_07258</name>
</gene>
<evidence type="ECO:0000256" key="3">
    <source>
        <dbReference type="ARBA" id="ARBA00022448"/>
    </source>
</evidence>
<evidence type="ECO:0000313" key="14">
    <source>
        <dbReference type="Proteomes" id="UP000198287"/>
    </source>
</evidence>
<comment type="subcellular location">
    <subcellularLocation>
        <location evidence="1">Endoplasmic reticulum</location>
    </subcellularLocation>
    <subcellularLocation>
        <location evidence="2">Golgi apparatus</location>
    </subcellularLocation>
</comment>
<keyword evidence="4" id="KW-0256">Endoplasmic reticulum</keyword>
<dbReference type="AlphaFoldDB" id="A0A226ENI5"/>
<evidence type="ECO:0000256" key="7">
    <source>
        <dbReference type="ARBA" id="ARBA00023054"/>
    </source>
</evidence>
<dbReference type="PANTHER" id="PTHR23249">
    <property type="entry name" value="TRAFFICKING PROTEIN PARTICLE COMPLEX SUBUNIT"/>
    <property type="match status" value="1"/>
</dbReference>
<evidence type="ECO:0000256" key="10">
    <source>
        <dbReference type="ARBA" id="ARBA00046052"/>
    </source>
</evidence>
<keyword evidence="5" id="KW-0931">ER-Golgi transport</keyword>
<proteinExistence type="inferred from homology"/>
<dbReference type="SMART" id="SM01399">
    <property type="entry name" value="Sybindin"/>
    <property type="match status" value="1"/>
</dbReference>
<comment type="function">
    <text evidence="10">Core component of the TRAPP complexes which has a function of guanine nucleotide exchange factor activity for Rab1 GTPase. Plays a role in vesicular transport from endoplasmic reticulum to Golgi and autophagy. May play a role in dendrite postsynaptic membrane trafficking.</text>
</comment>
<evidence type="ECO:0000256" key="1">
    <source>
        <dbReference type="ARBA" id="ARBA00004240"/>
    </source>
</evidence>
<dbReference type="GO" id="GO:0030008">
    <property type="term" value="C:TRAPP complex"/>
    <property type="evidence" value="ECO:0007669"/>
    <property type="project" value="InterPro"/>
</dbReference>
<feature type="domain" description="Translin-associated factor X-interacting protein 1 N-terminal" evidence="12">
    <location>
        <begin position="503"/>
        <end position="592"/>
    </location>
</feature>
<keyword evidence="3" id="KW-0813">Transport</keyword>
<evidence type="ECO:0000256" key="8">
    <source>
        <dbReference type="ARBA" id="ARBA00038179"/>
    </source>
</evidence>
<dbReference type="SUPFAM" id="SSF64356">
    <property type="entry name" value="SNARE-like"/>
    <property type="match status" value="1"/>
</dbReference>
<name>A0A226ENI5_FOLCA</name>
<dbReference type="Gene3D" id="3.30.450.70">
    <property type="match status" value="1"/>
</dbReference>
<dbReference type="Pfam" id="PF15739">
    <property type="entry name" value="TSNAXIP1_N"/>
    <property type="match status" value="1"/>
</dbReference>
<comment type="similarity">
    <text evidence="8">Belongs to the TRAPP small subunits family. TRAPPC4 subfamily.</text>
</comment>
<dbReference type="GO" id="GO:0006888">
    <property type="term" value="P:endoplasmic reticulum to Golgi vesicle-mediated transport"/>
    <property type="evidence" value="ECO:0007669"/>
    <property type="project" value="TreeGrafter"/>
</dbReference>
<evidence type="ECO:0000256" key="11">
    <source>
        <dbReference type="ARBA" id="ARBA00046941"/>
    </source>
</evidence>
<keyword evidence="6" id="KW-0333">Golgi apparatus</keyword>
<dbReference type="GO" id="GO:0005783">
    <property type="term" value="C:endoplasmic reticulum"/>
    <property type="evidence" value="ECO:0007669"/>
    <property type="project" value="UniProtKB-SubCell"/>
</dbReference>
<evidence type="ECO:0000256" key="2">
    <source>
        <dbReference type="ARBA" id="ARBA00004555"/>
    </source>
</evidence>
<protein>
    <recommendedName>
        <fullName evidence="9">Trafficking protein particle complex subunit 4</fullName>
    </recommendedName>
</protein>
<dbReference type="InterPro" id="IPR007233">
    <property type="entry name" value="TRAPPC"/>
</dbReference>